<comment type="caution">
    <text evidence="1">The sequence shown here is derived from an EMBL/GenBank/DDBJ whole genome shotgun (WGS) entry which is preliminary data.</text>
</comment>
<dbReference type="AlphaFoldDB" id="A0A256GX70"/>
<evidence type="ECO:0000313" key="2">
    <source>
        <dbReference type="Proteomes" id="UP000216363"/>
    </source>
</evidence>
<dbReference type="Proteomes" id="UP000216363">
    <property type="component" value="Unassembled WGS sequence"/>
</dbReference>
<sequence>MPSYPILDRIAGVEDHHRTRLTSRFHAADRFQGIMIGALRLIRGRGFP</sequence>
<gene>
    <name evidence="1" type="ORF">CES86_0859</name>
</gene>
<protein>
    <submittedName>
        <fullName evidence="1">Uncharacterized protein</fullName>
    </submittedName>
</protein>
<name>A0A256GX70_9HYPH</name>
<reference evidence="1 2" key="1">
    <citation type="submission" date="2017-07" db="EMBL/GenBank/DDBJ databases">
        <title>Draft genome of Ochrobactrum lupini type strain LUP21.</title>
        <authorList>
            <person name="Krzyzanowska D.M."/>
            <person name="Jafra S."/>
        </authorList>
    </citation>
    <scope>NUCLEOTIDE SEQUENCE [LARGE SCALE GENOMIC DNA]</scope>
    <source>
        <strain evidence="1 2">LUP21</strain>
    </source>
</reference>
<accession>A0A256GX70</accession>
<evidence type="ECO:0000313" key="1">
    <source>
        <dbReference type="EMBL" id="OYR31815.1"/>
    </source>
</evidence>
<dbReference type="EMBL" id="NNRN01000037">
    <property type="protein sequence ID" value="OYR31815.1"/>
    <property type="molecule type" value="Genomic_DNA"/>
</dbReference>
<proteinExistence type="predicted"/>
<organism evidence="1 2">
    <name type="scientific">Brucella lupini</name>
    <dbReference type="NCBI Taxonomy" id="255457"/>
    <lineage>
        <taxon>Bacteria</taxon>
        <taxon>Pseudomonadati</taxon>
        <taxon>Pseudomonadota</taxon>
        <taxon>Alphaproteobacteria</taxon>
        <taxon>Hyphomicrobiales</taxon>
        <taxon>Brucellaceae</taxon>
        <taxon>Brucella/Ochrobactrum group</taxon>
        <taxon>Brucella</taxon>
    </lineage>
</organism>